<evidence type="ECO:0000313" key="1">
    <source>
        <dbReference type="EMBL" id="SCY04043.1"/>
    </source>
</evidence>
<keyword evidence="2" id="KW-1185">Reference proteome</keyword>
<dbReference type="AlphaFoldDB" id="A0A1G5CNL2"/>
<dbReference type="OrthoDB" id="1683552at2"/>
<protein>
    <submittedName>
        <fullName evidence="1">Uncharacterized protein</fullName>
    </submittedName>
</protein>
<dbReference type="RefSeq" id="WP_091540048.1">
    <property type="nucleotide sequence ID" value="NZ_FMUS01000003.1"/>
</dbReference>
<dbReference type="STRING" id="1120976.SAMN03080606_00720"/>
<accession>A0A1G5CNL2</accession>
<dbReference type="EMBL" id="FMUS01000003">
    <property type="protein sequence ID" value="SCY04043.1"/>
    <property type="molecule type" value="Genomic_DNA"/>
</dbReference>
<sequence>MESVCPVCNCLASYIVKCHSCGNVMKDYGVIQDYFDDYSPYLDRDITERLDGATRNECMHVFFCEICNWDSRIPINRIMM</sequence>
<reference evidence="1 2" key="1">
    <citation type="submission" date="2016-10" db="EMBL/GenBank/DDBJ databases">
        <authorList>
            <person name="de Groot N.N."/>
        </authorList>
    </citation>
    <scope>NUCLEOTIDE SEQUENCE [LARGE SCALE GENOMIC DNA]</scope>
    <source>
        <strain evidence="1 2">DSM 18978</strain>
    </source>
</reference>
<proteinExistence type="predicted"/>
<gene>
    <name evidence="1" type="ORF">SAMN03080606_00720</name>
</gene>
<organism evidence="1 2">
    <name type="scientific">Alkaliphilus peptidifermentans DSM 18978</name>
    <dbReference type="NCBI Taxonomy" id="1120976"/>
    <lineage>
        <taxon>Bacteria</taxon>
        <taxon>Bacillati</taxon>
        <taxon>Bacillota</taxon>
        <taxon>Clostridia</taxon>
        <taxon>Peptostreptococcales</taxon>
        <taxon>Natronincolaceae</taxon>
        <taxon>Alkaliphilus</taxon>
    </lineage>
</organism>
<evidence type="ECO:0000313" key="2">
    <source>
        <dbReference type="Proteomes" id="UP000198636"/>
    </source>
</evidence>
<name>A0A1G5CNL2_9FIRM</name>
<dbReference type="Proteomes" id="UP000198636">
    <property type="component" value="Unassembled WGS sequence"/>
</dbReference>